<comment type="caution">
    <text evidence="2">The sequence shown here is derived from an EMBL/GenBank/DDBJ whole genome shotgun (WGS) entry which is preliminary data.</text>
</comment>
<organism evidence="2 3">
    <name type="scientific">Coniophora puteana (strain RWD-64-598)</name>
    <name type="common">Brown rot fungus</name>
    <dbReference type="NCBI Taxonomy" id="741705"/>
    <lineage>
        <taxon>Eukaryota</taxon>
        <taxon>Fungi</taxon>
        <taxon>Dikarya</taxon>
        <taxon>Basidiomycota</taxon>
        <taxon>Agaricomycotina</taxon>
        <taxon>Agaricomycetes</taxon>
        <taxon>Agaricomycetidae</taxon>
        <taxon>Boletales</taxon>
        <taxon>Coniophorineae</taxon>
        <taxon>Coniophoraceae</taxon>
        <taxon>Coniophora</taxon>
    </lineage>
</organism>
<dbReference type="GeneID" id="19205002"/>
<evidence type="ECO:0000256" key="1">
    <source>
        <dbReference type="SAM" id="MobiDB-lite"/>
    </source>
</evidence>
<dbReference type="Proteomes" id="UP000053558">
    <property type="component" value="Unassembled WGS sequence"/>
</dbReference>
<name>A0A5M3MU93_CONPW</name>
<sequence>MPFYPIQVVQFSVDREDDDNFSSLPLRWAIHIPMLSRSSTSASPWSPTSSESAASGPTWELETRTGRTYYLLSDDSFAHPKSLSVRTHTGYDPPFDASSWRGTAVVGAVSSNKLAFLERILERVSPPTEPSSLPPYMHTSDASEGQIWVWDALAALRFRGLGIEPTLTRSVLQVEMVQLREAWEFGDI</sequence>
<keyword evidence="3" id="KW-1185">Reference proteome</keyword>
<gene>
    <name evidence="2" type="ORF">CONPUDRAFT_163821</name>
</gene>
<proteinExistence type="predicted"/>
<accession>A0A5M3MU93</accession>
<dbReference type="RefSeq" id="XP_007766721.1">
    <property type="nucleotide sequence ID" value="XM_007768531.1"/>
</dbReference>
<feature type="region of interest" description="Disordered" evidence="1">
    <location>
        <begin position="38"/>
        <end position="59"/>
    </location>
</feature>
<evidence type="ECO:0000313" key="3">
    <source>
        <dbReference type="Proteomes" id="UP000053558"/>
    </source>
</evidence>
<evidence type="ECO:0000313" key="2">
    <source>
        <dbReference type="EMBL" id="EIW82742.1"/>
    </source>
</evidence>
<dbReference type="EMBL" id="JH711576">
    <property type="protein sequence ID" value="EIW82742.1"/>
    <property type="molecule type" value="Genomic_DNA"/>
</dbReference>
<dbReference type="OrthoDB" id="37659at2759"/>
<reference evidence="3" key="1">
    <citation type="journal article" date="2012" name="Science">
        <title>The Paleozoic origin of enzymatic lignin decomposition reconstructed from 31 fungal genomes.</title>
        <authorList>
            <person name="Floudas D."/>
            <person name="Binder M."/>
            <person name="Riley R."/>
            <person name="Barry K."/>
            <person name="Blanchette R.A."/>
            <person name="Henrissat B."/>
            <person name="Martinez A.T."/>
            <person name="Otillar R."/>
            <person name="Spatafora J.W."/>
            <person name="Yadav J.S."/>
            <person name="Aerts A."/>
            <person name="Benoit I."/>
            <person name="Boyd A."/>
            <person name="Carlson A."/>
            <person name="Copeland A."/>
            <person name="Coutinho P.M."/>
            <person name="de Vries R.P."/>
            <person name="Ferreira P."/>
            <person name="Findley K."/>
            <person name="Foster B."/>
            <person name="Gaskell J."/>
            <person name="Glotzer D."/>
            <person name="Gorecki P."/>
            <person name="Heitman J."/>
            <person name="Hesse C."/>
            <person name="Hori C."/>
            <person name="Igarashi K."/>
            <person name="Jurgens J.A."/>
            <person name="Kallen N."/>
            <person name="Kersten P."/>
            <person name="Kohler A."/>
            <person name="Kuees U."/>
            <person name="Kumar T.K.A."/>
            <person name="Kuo A."/>
            <person name="LaButti K."/>
            <person name="Larrondo L.F."/>
            <person name="Lindquist E."/>
            <person name="Ling A."/>
            <person name="Lombard V."/>
            <person name="Lucas S."/>
            <person name="Lundell T."/>
            <person name="Martin R."/>
            <person name="McLaughlin D.J."/>
            <person name="Morgenstern I."/>
            <person name="Morin E."/>
            <person name="Murat C."/>
            <person name="Nagy L.G."/>
            <person name="Nolan M."/>
            <person name="Ohm R.A."/>
            <person name="Patyshakuliyeva A."/>
            <person name="Rokas A."/>
            <person name="Ruiz-Duenas F.J."/>
            <person name="Sabat G."/>
            <person name="Salamov A."/>
            <person name="Samejima M."/>
            <person name="Schmutz J."/>
            <person name="Slot J.C."/>
            <person name="St John F."/>
            <person name="Stenlid J."/>
            <person name="Sun H."/>
            <person name="Sun S."/>
            <person name="Syed K."/>
            <person name="Tsang A."/>
            <person name="Wiebenga A."/>
            <person name="Young D."/>
            <person name="Pisabarro A."/>
            <person name="Eastwood D.C."/>
            <person name="Martin F."/>
            <person name="Cullen D."/>
            <person name="Grigoriev I.V."/>
            <person name="Hibbett D.S."/>
        </authorList>
    </citation>
    <scope>NUCLEOTIDE SEQUENCE [LARGE SCALE GENOMIC DNA]</scope>
    <source>
        <strain evidence="3">RWD-64-598 SS2</strain>
    </source>
</reference>
<feature type="compositionally biased region" description="Low complexity" evidence="1">
    <location>
        <begin position="38"/>
        <end position="58"/>
    </location>
</feature>
<protein>
    <submittedName>
        <fullName evidence="2">Uncharacterized protein</fullName>
    </submittedName>
</protein>
<dbReference type="KEGG" id="cput:CONPUDRAFT_163821"/>
<dbReference type="AlphaFoldDB" id="A0A5M3MU93"/>